<organism evidence="3 4">
    <name type="scientific">Fusarium albosuccineum</name>
    <dbReference type="NCBI Taxonomy" id="1237068"/>
    <lineage>
        <taxon>Eukaryota</taxon>
        <taxon>Fungi</taxon>
        <taxon>Dikarya</taxon>
        <taxon>Ascomycota</taxon>
        <taxon>Pezizomycotina</taxon>
        <taxon>Sordariomycetes</taxon>
        <taxon>Hypocreomycetidae</taxon>
        <taxon>Hypocreales</taxon>
        <taxon>Nectriaceae</taxon>
        <taxon>Fusarium</taxon>
        <taxon>Fusarium decemcellulare species complex</taxon>
    </lineage>
</organism>
<dbReference type="OrthoDB" id="2013972at2759"/>
<keyword evidence="4" id="KW-1185">Reference proteome</keyword>
<dbReference type="InterPro" id="IPR029063">
    <property type="entry name" value="SAM-dependent_MTases_sf"/>
</dbReference>
<dbReference type="EMBL" id="JAADYS010000924">
    <property type="protein sequence ID" value="KAF4466146.1"/>
    <property type="molecule type" value="Genomic_DNA"/>
</dbReference>
<accession>A0A8H4LC91</accession>
<gene>
    <name evidence="3" type="ORF">FALBO_6995</name>
</gene>
<dbReference type="GO" id="GO:0008168">
    <property type="term" value="F:methyltransferase activity"/>
    <property type="evidence" value="ECO:0007669"/>
    <property type="project" value="UniProtKB-KW"/>
</dbReference>
<keyword evidence="3" id="KW-0489">Methyltransferase</keyword>
<proteinExistence type="inferred from homology"/>
<feature type="compositionally biased region" description="Polar residues" evidence="2">
    <location>
        <begin position="42"/>
        <end position="54"/>
    </location>
</feature>
<keyword evidence="3" id="KW-0808">Transferase</keyword>
<sequence length="344" mass="39185">MSDENTLASPAAPAQVLHSVEHWEQLAGEPAEDDSADDDSALGSNPAESTQSITSSILQYRTINGRTFHSERGNARYWASNDEQQNESMDIVHHFLSLVFDNKLYLSPLKEDIQKVVDIGTGTGTTAQNCHMMNEKADLFELVGIWAIDFADEFPNAEVIGTDISPIQPSWVPPNLKFIKDWSFLIKQAYKACKPGGWTESLEASAMMESDDGTVTKSSAMAEWGRFFIEGRKKMGQTFTILEDDLQRKYMKEAGFINIHIDNRKVPISGWPQDPRKKEIGQFVHAALEQDLEGYILYMASQLLGWTMDEVRVYCVQLRRELRNTKRYHPYYWVRKVYAQKPET</sequence>
<reference evidence="3 4" key="1">
    <citation type="submission" date="2020-01" db="EMBL/GenBank/DDBJ databases">
        <title>Identification and distribution of gene clusters putatively required for synthesis of sphingolipid metabolism inhibitors in phylogenetically diverse species of the filamentous fungus Fusarium.</title>
        <authorList>
            <person name="Kim H.-S."/>
            <person name="Busman M."/>
            <person name="Brown D.W."/>
            <person name="Divon H."/>
            <person name="Uhlig S."/>
            <person name="Proctor R.H."/>
        </authorList>
    </citation>
    <scope>NUCLEOTIDE SEQUENCE [LARGE SCALE GENOMIC DNA]</scope>
    <source>
        <strain evidence="3 4">NRRL 20459</strain>
    </source>
</reference>
<evidence type="ECO:0000313" key="4">
    <source>
        <dbReference type="Proteomes" id="UP000554235"/>
    </source>
</evidence>
<feature type="region of interest" description="Disordered" evidence="2">
    <location>
        <begin position="1"/>
        <end position="54"/>
    </location>
</feature>
<dbReference type="AlphaFoldDB" id="A0A8H4LC91"/>
<comment type="similarity">
    <text evidence="1">Belongs to the methyltransferase superfamily. LaeA methyltransferase family.</text>
</comment>
<protein>
    <submittedName>
        <fullName evidence="3">Methyltransferase</fullName>
    </submittedName>
</protein>
<evidence type="ECO:0000313" key="3">
    <source>
        <dbReference type="EMBL" id="KAF4466146.1"/>
    </source>
</evidence>
<dbReference type="PANTHER" id="PTHR43591">
    <property type="entry name" value="METHYLTRANSFERASE"/>
    <property type="match status" value="1"/>
</dbReference>
<dbReference type="PANTHER" id="PTHR43591:SF10">
    <property type="entry name" value="ABC TRANSMEMBRANE TYPE-1 DOMAIN-CONTAINING PROTEIN-RELATED"/>
    <property type="match status" value="1"/>
</dbReference>
<name>A0A8H4LC91_9HYPO</name>
<comment type="caution">
    <text evidence="3">The sequence shown here is derived from an EMBL/GenBank/DDBJ whole genome shotgun (WGS) entry which is preliminary data.</text>
</comment>
<evidence type="ECO:0000256" key="2">
    <source>
        <dbReference type="SAM" id="MobiDB-lite"/>
    </source>
</evidence>
<dbReference type="Gene3D" id="3.40.50.150">
    <property type="entry name" value="Vaccinia Virus protein VP39"/>
    <property type="match status" value="1"/>
</dbReference>
<dbReference type="Proteomes" id="UP000554235">
    <property type="component" value="Unassembled WGS sequence"/>
</dbReference>
<evidence type="ECO:0000256" key="1">
    <source>
        <dbReference type="ARBA" id="ARBA00038158"/>
    </source>
</evidence>
<feature type="compositionally biased region" description="Acidic residues" evidence="2">
    <location>
        <begin position="30"/>
        <end position="40"/>
    </location>
</feature>
<dbReference type="SUPFAM" id="SSF53335">
    <property type="entry name" value="S-adenosyl-L-methionine-dependent methyltransferases"/>
    <property type="match status" value="1"/>
</dbReference>
<dbReference type="GO" id="GO:0032259">
    <property type="term" value="P:methylation"/>
    <property type="evidence" value="ECO:0007669"/>
    <property type="project" value="UniProtKB-KW"/>
</dbReference>